<dbReference type="GO" id="GO:0046394">
    <property type="term" value="P:carboxylic acid biosynthetic process"/>
    <property type="evidence" value="ECO:0007669"/>
    <property type="project" value="UniProtKB-ARBA"/>
</dbReference>
<evidence type="ECO:0000256" key="3">
    <source>
        <dbReference type="ARBA" id="ARBA00005072"/>
    </source>
</evidence>
<evidence type="ECO:0000256" key="6">
    <source>
        <dbReference type="ARBA" id="ARBA00048212"/>
    </source>
</evidence>
<dbReference type="OrthoDB" id="9805628at2"/>
<gene>
    <name evidence="9" type="ORF">D9O36_13990</name>
</gene>
<evidence type="ECO:0000256" key="2">
    <source>
        <dbReference type="ARBA" id="ARBA00004931"/>
    </source>
</evidence>
<dbReference type="PANTHER" id="PTHR42743">
    <property type="entry name" value="AMINO-ACID AMINOTRANSFERASE"/>
    <property type="match status" value="1"/>
</dbReference>
<comment type="catalytic activity">
    <reaction evidence="6">
        <text>L-valine + 2-oxoglutarate = 3-methyl-2-oxobutanoate + L-glutamate</text>
        <dbReference type="Rhea" id="RHEA:24813"/>
        <dbReference type="ChEBI" id="CHEBI:11851"/>
        <dbReference type="ChEBI" id="CHEBI:16810"/>
        <dbReference type="ChEBI" id="CHEBI:29985"/>
        <dbReference type="ChEBI" id="CHEBI:57762"/>
        <dbReference type="EC" id="2.6.1.42"/>
    </reaction>
</comment>
<comment type="pathway">
    <text evidence="1">Amino-acid biosynthesis; L-isoleucine biosynthesis; L-isoleucine from 2-oxobutanoate: step 4/4.</text>
</comment>
<evidence type="ECO:0000256" key="8">
    <source>
        <dbReference type="ARBA" id="ARBA00049229"/>
    </source>
</evidence>
<comment type="similarity">
    <text evidence="4">Belongs to the class-IV pyridoxal-phosphate-dependent aminotransferase family.</text>
</comment>
<evidence type="ECO:0000256" key="5">
    <source>
        <dbReference type="ARBA" id="ARBA00013053"/>
    </source>
</evidence>
<evidence type="ECO:0000313" key="9">
    <source>
        <dbReference type="EMBL" id="MUH36958.1"/>
    </source>
</evidence>
<dbReference type="GO" id="GO:0004084">
    <property type="term" value="F:branched-chain-amino-acid transaminase activity"/>
    <property type="evidence" value="ECO:0007669"/>
    <property type="project" value="UniProtKB-EC"/>
</dbReference>
<dbReference type="InterPro" id="IPR043132">
    <property type="entry name" value="BCAT-like_C"/>
</dbReference>
<dbReference type="InterPro" id="IPR001544">
    <property type="entry name" value="Aminotrans_IV"/>
</dbReference>
<dbReference type="Gene3D" id="3.20.10.10">
    <property type="entry name" value="D-amino Acid Aminotransferase, subunit A, domain 2"/>
    <property type="match status" value="1"/>
</dbReference>
<dbReference type="SUPFAM" id="SSF56752">
    <property type="entry name" value="D-aminoacid aminotransferase-like PLP-dependent enzymes"/>
    <property type="match status" value="1"/>
</dbReference>
<keyword evidence="9" id="KW-0808">Transferase</keyword>
<comment type="catalytic activity">
    <reaction evidence="8">
        <text>L-leucine + 2-oxoglutarate = 4-methyl-2-oxopentanoate + L-glutamate</text>
        <dbReference type="Rhea" id="RHEA:18321"/>
        <dbReference type="ChEBI" id="CHEBI:16810"/>
        <dbReference type="ChEBI" id="CHEBI:17865"/>
        <dbReference type="ChEBI" id="CHEBI:29985"/>
        <dbReference type="ChEBI" id="CHEBI:57427"/>
        <dbReference type="EC" id="2.6.1.42"/>
    </reaction>
</comment>
<dbReference type="AlphaFoldDB" id="A0A7X2ZV37"/>
<comment type="caution">
    <text evidence="9">The sequence shown here is derived from an EMBL/GenBank/DDBJ whole genome shotgun (WGS) entry which is preliminary data.</text>
</comment>
<dbReference type="EMBL" id="RCNR01000028">
    <property type="protein sequence ID" value="MUH36958.1"/>
    <property type="molecule type" value="Genomic_DNA"/>
</dbReference>
<organism evidence="9 10">
    <name type="scientific">Zobellia amurskyensis</name>
    <dbReference type="NCBI Taxonomy" id="248905"/>
    <lineage>
        <taxon>Bacteria</taxon>
        <taxon>Pseudomonadati</taxon>
        <taxon>Bacteroidota</taxon>
        <taxon>Flavobacteriia</taxon>
        <taxon>Flavobacteriales</taxon>
        <taxon>Flavobacteriaceae</taxon>
        <taxon>Zobellia</taxon>
    </lineage>
</organism>
<dbReference type="Pfam" id="PF01063">
    <property type="entry name" value="Aminotran_4"/>
    <property type="match status" value="1"/>
</dbReference>
<proteinExistence type="inferred from homology"/>
<comment type="pathway">
    <text evidence="3">Amino-acid biosynthesis; L-leucine biosynthesis; L-leucine from 3-methyl-2-oxobutanoate: step 4/4.</text>
</comment>
<dbReference type="Gene3D" id="3.30.470.10">
    <property type="match status" value="1"/>
</dbReference>
<name>A0A7X2ZV37_9FLAO</name>
<dbReference type="PANTHER" id="PTHR42743:SF11">
    <property type="entry name" value="AMINODEOXYCHORISMATE LYASE"/>
    <property type="match status" value="1"/>
</dbReference>
<comment type="pathway">
    <text evidence="2">Amino-acid biosynthesis; L-valine biosynthesis; L-valine from pyruvate: step 4/4.</text>
</comment>
<reference evidence="9 10" key="1">
    <citation type="journal article" date="2019" name="Mar. Drugs">
        <title>Comparative Genomics and CAZyme Genome Repertoires of Marine Zobellia amurskyensis KMM 3526(T) and Zobellia laminariae KMM 3676(T).</title>
        <authorList>
            <person name="Chernysheva N."/>
            <person name="Bystritskaya E."/>
            <person name="Stenkova A."/>
            <person name="Golovkin I."/>
            <person name="Nedashkovskaya O."/>
            <person name="Isaeva M."/>
        </authorList>
    </citation>
    <scope>NUCLEOTIDE SEQUENCE [LARGE SCALE GENOMIC DNA]</scope>
    <source>
        <strain evidence="9 10">KMM 3526</strain>
    </source>
</reference>
<evidence type="ECO:0000313" key="10">
    <source>
        <dbReference type="Proteomes" id="UP000540519"/>
    </source>
</evidence>
<dbReference type="Proteomes" id="UP000540519">
    <property type="component" value="Unassembled WGS sequence"/>
</dbReference>
<dbReference type="EC" id="2.6.1.42" evidence="5"/>
<keyword evidence="9" id="KW-0032">Aminotransferase</keyword>
<evidence type="ECO:0000256" key="7">
    <source>
        <dbReference type="ARBA" id="ARBA00048798"/>
    </source>
</evidence>
<dbReference type="InterPro" id="IPR036038">
    <property type="entry name" value="Aminotransferase-like"/>
</dbReference>
<evidence type="ECO:0000256" key="1">
    <source>
        <dbReference type="ARBA" id="ARBA00004824"/>
    </source>
</evidence>
<protein>
    <recommendedName>
        <fullName evidence="5">branched-chain-amino-acid transaminase</fullName>
        <ecNumber evidence="5">2.6.1.42</ecNumber>
    </recommendedName>
</protein>
<dbReference type="RefSeq" id="WP_155600372.1">
    <property type="nucleotide sequence ID" value="NZ_RCNR01000028.1"/>
</dbReference>
<accession>A0A7X2ZV37</accession>
<sequence>MVNYNGNLLEENTQFLDHQNRGLRYGDALFETMRMVNGKLFFWEDHYLRLMASMRILRMEIPMEFTMEFLESKIIETVDANQLTDNQARIRFSVFREKGGLYLPSTNDISYCIEALPLKNPFYVLSEGSYEVELFKDFYVNADMLSTIKTNNKIINVVGSIFAEENDYQNCLLLNGSKQVVEALNGNIFLVKNGVIKTPPLKDGCLNGIVRKKLIEILGKIEGYQFEEASISPFELQKADEIFITNSIVGIQPVTKYRKKEFGSTVAKELLGKLNASARLS</sequence>
<dbReference type="InterPro" id="IPR043131">
    <property type="entry name" value="BCAT-like_N"/>
</dbReference>
<dbReference type="InterPro" id="IPR050571">
    <property type="entry name" value="Class-IV_PLP-Dep_Aminotrnsfr"/>
</dbReference>
<dbReference type="CDD" id="cd00449">
    <property type="entry name" value="PLPDE_IV"/>
    <property type="match status" value="1"/>
</dbReference>
<evidence type="ECO:0000256" key="4">
    <source>
        <dbReference type="ARBA" id="ARBA00009320"/>
    </source>
</evidence>
<keyword evidence="10" id="KW-1185">Reference proteome</keyword>
<comment type="catalytic activity">
    <reaction evidence="7">
        <text>L-isoleucine + 2-oxoglutarate = (S)-3-methyl-2-oxopentanoate + L-glutamate</text>
        <dbReference type="Rhea" id="RHEA:24801"/>
        <dbReference type="ChEBI" id="CHEBI:16810"/>
        <dbReference type="ChEBI" id="CHEBI:29985"/>
        <dbReference type="ChEBI" id="CHEBI:35146"/>
        <dbReference type="ChEBI" id="CHEBI:58045"/>
        <dbReference type="EC" id="2.6.1.42"/>
    </reaction>
</comment>